<dbReference type="eggNOG" id="ENOG502R9YA">
    <property type="taxonomic scope" value="Eukaryota"/>
</dbReference>
<dbReference type="InterPro" id="IPR036028">
    <property type="entry name" value="SH3-like_dom_sf"/>
</dbReference>
<dbReference type="Ensembl" id="ENSONIT00000022270.2">
    <property type="protein sequence ID" value="ENSONIP00000022251.2"/>
    <property type="gene ID" value="ENSONIG00000017645.2"/>
</dbReference>
<evidence type="ECO:0000259" key="6">
    <source>
        <dbReference type="PROSITE" id="PS50002"/>
    </source>
</evidence>
<reference evidence="8" key="1">
    <citation type="submission" date="2012-01" db="EMBL/GenBank/DDBJ databases">
        <title>The Genome Sequence of Oreochromis niloticus (Nile Tilapia).</title>
        <authorList>
            <consortium name="Broad Institute Genome Assembly Team"/>
            <consortium name="Broad Institute Sequencing Platform"/>
            <person name="Di Palma F."/>
            <person name="Johnson J."/>
            <person name="Lander E.S."/>
            <person name="Lindblad-Toh K."/>
        </authorList>
    </citation>
    <scope>NUCLEOTIDE SEQUENCE [LARGE SCALE GENOMIC DNA]</scope>
</reference>
<feature type="signal peptide" evidence="5">
    <location>
        <begin position="1"/>
        <end position="19"/>
    </location>
</feature>
<proteinExistence type="predicted"/>
<dbReference type="AlphaFoldDB" id="I3KMA6"/>
<dbReference type="PANTHER" id="PTHR22647:SF2">
    <property type="entry name" value="SH3 DOMAIN AND TETRATRICOPEPTIDE REPEAT-CONTAINING PROTEIN 2"/>
    <property type="match status" value="1"/>
</dbReference>
<keyword evidence="1 2" id="KW-0728">SH3 domain</keyword>
<keyword evidence="8" id="KW-1185">Reference proteome</keyword>
<dbReference type="GO" id="GO:0033157">
    <property type="term" value="P:regulation of intracellular protein transport"/>
    <property type="evidence" value="ECO:0007669"/>
    <property type="project" value="TreeGrafter"/>
</dbReference>
<dbReference type="PROSITE" id="PS50002">
    <property type="entry name" value="SH3"/>
    <property type="match status" value="2"/>
</dbReference>
<evidence type="ECO:0000256" key="1">
    <source>
        <dbReference type="ARBA" id="ARBA00022443"/>
    </source>
</evidence>
<dbReference type="Proteomes" id="UP000005207">
    <property type="component" value="Linkage group LG2"/>
</dbReference>
<dbReference type="HOGENOM" id="CLU_004832_0_0_1"/>
<dbReference type="STRING" id="8128.ENSONIP00000037151"/>
<feature type="compositionally biased region" description="Polar residues" evidence="4">
    <location>
        <begin position="321"/>
        <end position="331"/>
    </location>
</feature>
<protein>
    <submittedName>
        <fullName evidence="7">SH3 domain and tetratricopeptide repeats 2</fullName>
    </submittedName>
</protein>
<evidence type="ECO:0000256" key="5">
    <source>
        <dbReference type="SAM" id="SignalP"/>
    </source>
</evidence>
<dbReference type="InterPro" id="IPR011990">
    <property type="entry name" value="TPR-like_helical_dom_sf"/>
</dbReference>
<feature type="compositionally biased region" description="Low complexity" evidence="4">
    <location>
        <begin position="332"/>
        <end position="347"/>
    </location>
</feature>
<evidence type="ECO:0000256" key="2">
    <source>
        <dbReference type="PROSITE-ProRule" id="PRU00192"/>
    </source>
</evidence>
<evidence type="ECO:0000313" key="8">
    <source>
        <dbReference type="Proteomes" id="UP000005207"/>
    </source>
</evidence>
<organism evidence="7 8">
    <name type="scientific">Oreochromis niloticus</name>
    <name type="common">Nile tilapia</name>
    <name type="synonym">Tilapia nilotica</name>
    <dbReference type="NCBI Taxonomy" id="8128"/>
    <lineage>
        <taxon>Eukaryota</taxon>
        <taxon>Metazoa</taxon>
        <taxon>Chordata</taxon>
        <taxon>Craniata</taxon>
        <taxon>Vertebrata</taxon>
        <taxon>Euteleostomi</taxon>
        <taxon>Actinopterygii</taxon>
        <taxon>Neopterygii</taxon>
        <taxon>Teleostei</taxon>
        <taxon>Neoteleostei</taxon>
        <taxon>Acanthomorphata</taxon>
        <taxon>Ovalentaria</taxon>
        <taxon>Cichlomorphae</taxon>
        <taxon>Cichliformes</taxon>
        <taxon>Cichlidae</taxon>
        <taxon>African cichlids</taxon>
        <taxon>Pseudocrenilabrinae</taxon>
        <taxon>Oreochromini</taxon>
        <taxon>Oreochromis</taxon>
    </lineage>
</organism>
<dbReference type="InterPro" id="IPR042772">
    <property type="entry name" value="SH3TC1/SH3TC2"/>
</dbReference>
<dbReference type="SUPFAM" id="SSF48452">
    <property type="entry name" value="TPR-like"/>
    <property type="match status" value="4"/>
</dbReference>
<evidence type="ECO:0000256" key="3">
    <source>
        <dbReference type="PROSITE-ProRule" id="PRU00339"/>
    </source>
</evidence>
<dbReference type="InterPro" id="IPR019734">
    <property type="entry name" value="TPR_rpt"/>
</dbReference>
<gene>
    <name evidence="7" type="primary">SH3TC2</name>
    <name evidence="7" type="synonym">sh3tc2</name>
</gene>
<accession>I3KMA6</accession>
<dbReference type="SMART" id="SM00326">
    <property type="entry name" value="SH3"/>
    <property type="match status" value="2"/>
</dbReference>
<evidence type="ECO:0000256" key="4">
    <source>
        <dbReference type="SAM" id="MobiDB-lite"/>
    </source>
</evidence>
<dbReference type="PROSITE" id="PS50005">
    <property type="entry name" value="TPR"/>
    <property type="match status" value="1"/>
</dbReference>
<feature type="repeat" description="TPR" evidence="3">
    <location>
        <begin position="1096"/>
        <end position="1129"/>
    </location>
</feature>
<dbReference type="Gene3D" id="2.30.30.40">
    <property type="entry name" value="SH3 Domains"/>
    <property type="match status" value="1"/>
</dbReference>
<dbReference type="GeneTree" id="ENSGT00530000063812"/>
<dbReference type="Gene3D" id="1.25.40.10">
    <property type="entry name" value="Tetratricopeptide repeat domain"/>
    <property type="match status" value="3"/>
</dbReference>
<feature type="chain" id="PRO_5025680284" evidence="5">
    <location>
        <begin position="20"/>
        <end position="1175"/>
    </location>
</feature>
<dbReference type="GO" id="GO:1901184">
    <property type="term" value="P:regulation of ERBB signaling pathway"/>
    <property type="evidence" value="ECO:0007669"/>
    <property type="project" value="TreeGrafter"/>
</dbReference>
<dbReference type="Pfam" id="PF13181">
    <property type="entry name" value="TPR_8"/>
    <property type="match status" value="1"/>
</dbReference>
<keyword evidence="5" id="KW-0732">Signal</keyword>
<evidence type="ECO:0000313" key="7">
    <source>
        <dbReference type="Ensembl" id="ENSONIP00000022251.2"/>
    </source>
</evidence>
<sequence>FVLLLEIVLLFTGRRRSSADSDRTLQEALRTRLRVVESNSQDVIQLFKDLSARLVSVHAEKDSFVLTFKTVEEIWKFSTYLALGYVARCLENFLCDPSFWLDPELLSDLQISVTVDEEHLATLYLGLLLQEGSCFAKALFARADIDEDEEKLSFQKNDLLVVRDTGQDDMWEGTLLTTGNHGMVPVTAMQPLPYPFYQWFLKKYPVYAGLCLKLLFLLPFTSLNASVTGSCAAVADYSPVGPDELPLSQGDVVEIQGLLLRSLGVFIGRHTSTGRSGFVQIAHVNYIYDADAFEQLEKGFMMIPVIFTDLKGLTSARQSIMSERSGVTSTHQSSPRQSLSRSSPHLSLCHSLNPLPREGERLSFTLDDTFRELDEFQEDPPLFLEENSWDGEESESSDPTLTLLNQEHFQDAFLPLYDLQYSFLWVTFSGKTEDELSGHLESVRECAKRMGMHWAHRRACFLLGRLCARKLKFSQARVYYEEALSVSVDSFSDVPLLVALFTNLTAIYLKQRMTDKLPQTLEKASALLLCLPCHSFTSTDEVELLKVLLRRSVVMVDKHLEARICYLMSTLFLLLKKSDDALPFVERLQFLSLTLSAADGQPIAPLDLNWLLSWLYHCKYMPYLALASLSLDSRQDHCLHNVFQRIELFIRNSVRLNPCWKEGTSLLPAQIVVYLQQTLAIAERGDDMKIQRDLCLGLASVYQQYGALDKALHCAQRAVEKGGHINEEEGFEASVLLGWLLVLTGQAEKAQSVLQPLLTSLQGTDSPTQRGVIHNLLALCLRRQGRIPEAGWHLHSALVISRENGNQRNQALALANLGCLALDAGASLIAERFLVRSLCLFWDLWESPTDEEHVQTYLWLGRSYKDRGRSQDIRACYEIGLLIALHAKNLHSQMVVAKVLSRLYADMLLYGQSIVYYEHCVSVSRELKDKRLEGEYLEKLSSLYLTLNDERSSRKSLDYTKQSLRISIDLGKKEEESETWLQVGRIYYLVHEDELADMYLQAAVKTALRMNDPHFAMSIYEEAGDVYFKGHRNRMASLPFYRDGSLPFARSIDDIQSEFRLLSKLTDLLMNEKEHQEALQYATLAVQIARVSVNERSAYHRLATIYYSLEQYEMAENYYLKSLSLSPPVLQQPKEARYYTKVYCRLGNFTLHKLKVQGTQLQCCIGKDRESTFLK</sequence>
<feature type="domain" description="SH3" evidence="6">
    <location>
        <begin position="226"/>
        <end position="289"/>
    </location>
</feature>
<reference evidence="7" key="2">
    <citation type="submission" date="2025-08" db="UniProtKB">
        <authorList>
            <consortium name="Ensembl"/>
        </authorList>
    </citation>
    <scope>IDENTIFICATION</scope>
</reference>
<keyword evidence="3" id="KW-0802">TPR repeat</keyword>
<name>I3KMA6_ORENI</name>
<dbReference type="InterPro" id="IPR001452">
    <property type="entry name" value="SH3_domain"/>
</dbReference>
<dbReference type="SUPFAM" id="SSF50044">
    <property type="entry name" value="SH3-domain"/>
    <property type="match status" value="2"/>
</dbReference>
<dbReference type="SMART" id="SM00028">
    <property type="entry name" value="TPR"/>
    <property type="match status" value="6"/>
</dbReference>
<dbReference type="PANTHER" id="PTHR22647">
    <property type="entry name" value="SH3 DOMAIN AND TETRATRICOPEPTIDE REPEATS CONTAINING PROTEIN"/>
    <property type="match status" value="1"/>
</dbReference>
<feature type="domain" description="SH3" evidence="6">
    <location>
        <begin position="131"/>
        <end position="194"/>
    </location>
</feature>
<reference evidence="7" key="3">
    <citation type="submission" date="2025-09" db="UniProtKB">
        <authorList>
            <consortium name="Ensembl"/>
        </authorList>
    </citation>
    <scope>IDENTIFICATION</scope>
</reference>
<feature type="region of interest" description="Disordered" evidence="4">
    <location>
        <begin position="321"/>
        <end position="347"/>
    </location>
</feature>